<keyword evidence="5" id="KW-0347">Helicase</keyword>
<dbReference type="Gene3D" id="3.40.50.300">
    <property type="entry name" value="P-loop containing nucleotide triphosphate hydrolases"/>
    <property type="match status" value="1"/>
</dbReference>
<protein>
    <submittedName>
        <fullName evidence="5">ATP-dependent DNA helicase DinG</fullName>
    </submittedName>
</protein>
<evidence type="ECO:0000256" key="2">
    <source>
        <dbReference type="ARBA" id="ARBA00022801"/>
    </source>
</evidence>
<evidence type="ECO:0000256" key="3">
    <source>
        <dbReference type="ARBA" id="ARBA00022840"/>
    </source>
</evidence>
<feature type="non-terminal residue" evidence="5">
    <location>
        <position position="1"/>
    </location>
</feature>
<proteinExistence type="predicted"/>
<reference evidence="5 6" key="1">
    <citation type="journal article" date="2020" name="Front. Microbiol.">
        <title>Single-cell genomics of novel Actinobacteria with the Wood-Ljungdahl pathway discovered in a serpentinizing system.</title>
        <authorList>
            <person name="Merino N."/>
            <person name="Kawai M."/>
            <person name="Boyd E.S."/>
            <person name="Colman D.R."/>
            <person name="McGlynn S.E."/>
            <person name="Nealson K.H."/>
            <person name="Kurokawa K."/>
            <person name="Hongoh Y."/>
        </authorList>
    </citation>
    <scope>NUCLEOTIDE SEQUENCE [LARGE SCALE GENOMIC DNA]</scope>
    <source>
        <strain evidence="5 6">S33</strain>
    </source>
</reference>
<dbReference type="GO" id="GO:0016787">
    <property type="term" value="F:hydrolase activity"/>
    <property type="evidence" value="ECO:0007669"/>
    <property type="project" value="UniProtKB-KW"/>
</dbReference>
<sequence>VSTTETGDEDELHFVPDFWQRVCGDSDDCSSVQCPFYNNCFYYRHYRELRKRDVLVVNHHLLIFDLLSGFNLLPFHKQLIIDEAHQIENVISQVFGDSLSHSRLLWLLYRLRGLKIAVDHIFEPVEVFFNTPLNPPLVMGDFKGGKAVSPIPDAVTEELKNLKRLLALD</sequence>
<evidence type="ECO:0000313" key="6">
    <source>
        <dbReference type="Proteomes" id="UP000591948"/>
    </source>
</evidence>
<dbReference type="InterPro" id="IPR014013">
    <property type="entry name" value="Helic_SF1/SF2_ATP-bd_DinG/Rad3"/>
</dbReference>
<dbReference type="GO" id="GO:0005524">
    <property type="term" value="F:ATP binding"/>
    <property type="evidence" value="ECO:0007669"/>
    <property type="project" value="UniProtKB-KW"/>
</dbReference>
<dbReference type="Proteomes" id="UP000591948">
    <property type="component" value="Unassembled WGS sequence"/>
</dbReference>
<feature type="non-terminal residue" evidence="5">
    <location>
        <position position="169"/>
    </location>
</feature>
<dbReference type="SUPFAM" id="SSF52540">
    <property type="entry name" value="P-loop containing nucleoside triphosphate hydrolases"/>
    <property type="match status" value="1"/>
</dbReference>
<dbReference type="EMBL" id="BLRY01000608">
    <property type="protein sequence ID" value="GFP29061.1"/>
    <property type="molecule type" value="Genomic_DNA"/>
</dbReference>
<dbReference type="PROSITE" id="PS51193">
    <property type="entry name" value="HELICASE_ATP_BIND_2"/>
    <property type="match status" value="1"/>
</dbReference>
<dbReference type="AlphaFoldDB" id="A0A6V8PE08"/>
<dbReference type="InterPro" id="IPR027417">
    <property type="entry name" value="P-loop_NTPase"/>
</dbReference>
<keyword evidence="6" id="KW-1185">Reference proteome</keyword>
<keyword evidence="2" id="KW-0378">Hydrolase</keyword>
<accession>A0A6V8PE08</accession>
<name>A0A6V8PE08_9ACTN</name>
<gene>
    <name evidence="5" type="ORF">HKBW3S33_02477</name>
</gene>
<organism evidence="5 6">
    <name type="scientific">Candidatus Hakubella thermalkaliphila</name>
    <dbReference type="NCBI Taxonomy" id="2754717"/>
    <lineage>
        <taxon>Bacteria</taxon>
        <taxon>Bacillati</taxon>
        <taxon>Actinomycetota</taxon>
        <taxon>Actinomycetota incertae sedis</taxon>
        <taxon>Candidatus Hakubellales</taxon>
        <taxon>Candidatus Hakubellaceae</taxon>
        <taxon>Candidatus Hakubella</taxon>
    </lineage>
</organism>
<evidence type="ECO:0000313" key="5">
    <source>
        <dbReference type="EMBL" id="GFP29061.1"/>
    </source>
</evidence>
<evidence type="ECO:0000259" key="4">
    <source>
        <dbReference type="PROSITE" id="PS51193"/>
    </source>
</evidence>
<feature type="domain" description="Helicase ATP-binding" evidence="4">
    <location>
        <begin position="1"/>
        <end position="137"/>
    </location>
</feature>
<keyword evidence="1" id="KW-0547">Nucleotide-binding</keyword>
<comment type="caution">
    <text evidence="5">The sequence shown here is derived from an EMBL/GenBank/DDBJ whole genome shotgun (WGS) entry which is preliminary data.</text>
</comment>
<evidence type="ECO:0000256" key="1">
    <source>
        <dbReference type="ARBA" id="ARBA00022741"/>
    </source>
</evidence>
<keyword evidence="3" id="KW-0067">ATP-binding</keyword>
<dbReference type="GO" id="GO:0004386">
    <property type="term" value="F:helicase activity"/>
    <property type="evidence" value="ECO:0007669"/>
    <property type="project" value="UniProtKB-KW"/>
</dbReference>